<evidence type="ECO:0000313" key="1">
    <source>
        <dbReference type="EMBL" id="TNN56907.1"/>
    </source>
</evidence>
<evidence type="ECO:0000313" key="2">
    <source>
        <dbReference type="Proteomes" id="UP000314294"/>
    </source>
</evidence>
<dbReference type="Proteomes" id="UP000314294">
    <property type="component" value="Unassembled WGS sequence"/>
</dbReference>
<gene>
    <name evidence="1" type="ORF">EYF80_032897</name>
</gene>
<proteinExistence type="predicted"/>
<keyword evidence="2" id="KW-1185">Reference proteome</keyword>
<protein>
    <submittedName>
        <fullName evidence="1">Uncharacterized protein</fullName>
    </submittedName>
</protein>
<accession>A0A4Z2GTI6</accession>
<dbReference type="AlphaFoldDB" id="A0A4Z2GTI6"/>
<name>A0A4Z2GTI6_9TELE</name>
<comment type="caution">
    <text evidence="1">The sequence shown here is derived from an EMBL/GenBank/DDBJ whole genome shotgun (WGS) entry which is preliminary data.</text>
</comment>
<sequence length="149" mass="16292">MSVGVPGDGHTGCEAVHKAVLRQAGVEVSTDFVEVRGQTAEEQKILNIDRQTKNLSDWTSLQRKAACAQPQNVSPAERARRVNLVPHPTQHIGGGLGGHDEWLYDCRWQLAQNSAHRARHPTLLMLPGGRVVDGQSRVGDALWTQTESS</sequence>
<reference evidence="1 2" key="1">
    <citation type="submission" date="2019-03" db="EMBL/GenBank/DDBJ databases">
        <title>First draft genome of Liparis tanakae, snailfish: a comprehensive survey of snailfish specific genes.</title>
        <authorList>
            <person name="Kim W."/>
            <person name="Song I."/>
            <person name="Jeong J.-H."/>
            <person name="Kim D."/>
            <person name="Kim S."/>
            <person name="Ryu S."/>
            <person name="Song J.Y."/>
            <person name="Lee S.K."/>
        </authorList>
    </citation>
    <scope>NUCLEOTIDE SEQUENCE [LARGE SCALE GENOMIC DNA]</scope>
    <source>
        <tissue evidence="1">Muscle</tissue>
    </source>
</reference>
<organism evidence="1 2">
    <name type="scientific">Liparis tanakae</name>
    <name type="common">Tanaka's snailfish</name>
    <dbReference type="NCBI Taxonomy" id="230148"/>
    <lineage>
        <taxon>Eukaryota</taxon>
        <taxon>Metazoa</taxon>
        <taxon>Chordata</taxon>
        <taxon>Craniata</taxon>
        <taxon>Vertebrata</taxon>
        <taxon>Euteleostomi</taxon>
        <taxon>Actinopterygii</taxon>
        <taxon>Neopterygii</taxon>
        <taxon>Teleostei</taxon>
        <taxon>Neoteleostei</taxon>
        <taxon>Acanthomorphata</taxon>
        <taxon>Eupercaria</taxon>
        <taxon>Perciformes</taxon>
        <taxon>Cottioidei</taxon>
        <taxon>Cottales</taxon>
        <taxon>Liparidae</taxon>
        <taxon>Liparis</taxon>
    </lineage>
</organism>
<dbReference type="EMBL" id="SRLO01000418">
    <property type="protein sequence ID" value="TNN56907.1"/>
    <property type="molecule type" value="Genomic_DNA"/>
</dbReference>